<evidence type="ECO:0000256" key="1">
    <source>
        <dbReference type="ARBA" id="ARBA00022801"/>
    </source>
</evidence>
<name>A0A377J4M9_9HELI</name>
<dbReference type="EMBL" id="UGHV01000001">
    <property type="protein sequence ID" value="STO96763.1"/>
    <property type="molecule type" value="Genomic_DNA"/>
</dbReference>
<protein>
    <submittedName>
        <fullName evidence="6">Patatin family phospholipase</fullName>
        <ecNumber evidence="6">3.1.-.-</ecNumber>
    </submittedName>
</protein>
<dbReference type="CDD" id="cd07209">
    <property type="entry name" value="Pat_hypo_Ecoli_Z1214_like"/>
    <property type="match status" value="1"/>
</dbReference>
<dbReference type="RefSeq" id="WP_115011065.1">
    <property type="nucleotide sequence ID" value="NZ_UGHV01000001.1"/>
</dbReference>
<keyword evidence="3 4" id="KW-0443">Lipid metabolism</keyword>
<evidence type="ECO:0000313" key="6">
    <source>
        <dbReference type="EMBL" id="STO96763.1"/>
    </source>
</evidence>
<feature type="active site" description="Proton acceptor" evidence="4">
    <location>
        <position position="188"/>
    </location>
</feature>
<gene>
    <name evidence="6" type="ORF">NCTC12410_00580</name>
</gene>
<feature type="short sequence motif" description="GXSXG" evidence="4">
    <location>
        <begin position="47"/>
        <end position="51"/>
    </location>
</feature>
<dbReference type="PANTHER" id="PTHR14226">
    <property type="entry name" value="NEUROPATHY TARGET ESTERASE/SWISS CHEESE D.MELANOGASTER"/>
    <property type="match status" value="1"/>
</dbReference>
<keyword evidence="1 4" id="KW-0378">Hydrolase</keyword>
<dbReference type="Gene3D" id="3.40.1090.10">
    <property type="entry name" value="Cytosolic phospholipase A2 catalytic domain"/>
    <property type="match status" value="2"/>
</dbReference>
<feature type="domain" description="PNPLA" evidence="5">
    <location>
        <begin position="16"/>
        <end position="201"/>
    </location>
</feature>
<reference evidence="6 7" key="1">
    <citation type="submission" date="2018-06" db="EMBL/GenBank/DDBJ databases">
        <authorList>
            <consortium name="Pathogen Informatics"/>
            <person name="Doyle S."/>
        </authorList>
    </citation>
    <scope>NUCLEOTIDE SEQUENCE [LARGE SCALE GENOMIC DNA]</scope>
    <source>
        <strain evidence="6 7">NCTC12410</strain>
    </source>
</reference>
<dbReference type="EC" id="3.1.-.-" evidence="6"/>
<dbReference type="PROSITE" id="PS51635">
    <property type="entry name" value="PNPLA"/>
    <property type="match status" value="1"/>
</dbReference>
<dbReference type="SUPFAM" id="SSF52151">
    <property type="entry name" value="FabD/lysophospholipase-like"/>
    <property type="match status" value="1"/>
</dbReference>
<organism evidence="6 7">
    <name type="scientific">Helicobacter canis</name>
    <dbReference type="NCBI Taxonomy" id="29419"/>
    <lineage>
        <taxon>Bacteria</taxon>
        <taxon>Pseudomonadati</taxon>
        <taxon>Campylobacterota</taxon>
        <taxon>Epsilonproteobacteria</taxon>
        <taxon>Campylobacterales</taxon>
        <taxon>Helicobacteraceae</taxon>
        <taxon>Helicobacter</taxon>
    </lineage>
</organism>
<dbReference type="GO" id="GO:0016787">
    <property type="term" value="F:hydrolase activity"/>
    <property type="evidence" value="ECO:0007669"/>
    <property type="project" value="UniProtKB-UniRule"/>
</dbReference>
<evidence type="ECO:0000259" key="5">
    <source>
        <dbReference type="PROSITE" id="PS51635"/>
    </source>
</evidence>
<accession>A0A377J4M9</accession>
<dbReference type="PANTHER" id="PTHR14226:SF57">
    <property type="entry name" value="BLR7027 PROTEIN"/>
    <property type="match status" value="1"/>
</dbReference>
<sequence>MHTQSLAPTPAKKLALVLGGGGSKGAYQVGAYRALRELGFSFDLVTGVSIGALNGAMIVQGDFDKASALWESLDVEKVIGKGLNLTTDIDYYFNNVQKLLPFLKSYTQNKGMDTAPLWEIITTHLDYAKLSSSAMDFGLLCVEVPSFQACEQTKATLSKQSLAHWVMASASCFPAFPIYNINGKSYIDGGYYDNLPIDLAFKMGASEVIAISLHNDFVTKYDSNPLVRHIRPSRYLGTMLDFSQDSIARNIKLGYLDTKRYFGKLVGLRFAFMPLDEVDSSTFRALSRRLLASLLAKELDKNAPSSSTLARFGTQLASTGIISKITSTTPFCDMLLSTLKPYNATHISLEQLTLALLESYMQLMNYDETKTYNALEVFAKAKRDLAYIAQGSATSRLDSSLDSSVGQEIARAYALLQDKKPETSLFDEFGEKLLCAMLAFALGYEEGARI</sequence>
<evidence type="ECO:0000256" key="3">
    <source>
        <dbReference type="ARBA" id="ARBA00023098"/>
    </source>
</evidence>
<dbReference type="AlphaFoldDB" id="A0A377J4M9"/>
<dbReference type="Pfam" id="PF01734">
    <property type="entry name" value="Patatin"/>
    <property type="match status" value="1"/>
</dbReference>
<evidence type="ECO:0000313" key="7">
    <source>
        <dbReference type="Proteomes" id="UP000254841"/>
    </source>
</evidence>
<proteinExistence type="predicted"/>
<feature type="short sequence motif" description="GXGXXG" evidence="4">
    <location>
        <begin position="20"/>
        <end position="25"/>
    </location>
</feature>
<evidence type="ECO:0000256" key="2">
    <source>
        <dbReference type="ARBA" id="ARBA00022963"/>
    </source>
</evidence>
<keyword evidence="2 4" id="KW-0442">Lipid degradation</keyword>
<dbReference type="GO" id="GO:0016042">
    <property type="term" value="P:lipid catabolic process"/>
    <property type="evidence" value="ECO:0007669"/>
    <property type="project" value="UniProtKB-UniRule"/>
</dbReference>
<dbReference type="InterPro" id="IPR002641">
    <property type="entry name" value="PNPLA_dom"/>
</dbReference>
<feature type="short sequence motif" description="DGA/G" evidence="4">
    <location>
        <begin position="188"/>
        <end position="190"/>
    </location>
</feature>
<dbReference type="InterPro" id="IPR016035">
    <property type="entry name" value="Acyl_Trfase/lysoPLipase"/>
</dbReference>
<evidence type="ECO:0000256" key="4">
    <source>
        <dbReference type="PROSITE-ProRule" id="PRU01161"/>
    </source>
</evidence>
<dbReference type="InterPro" id="IPR050301">
    <property type="entry name" value="NTE"/>
</dbReference>
<dbReference type="OrthoDB" id="9798773at2"/>
<feature type="active site" description="Nucleophile" evidence="4">
    <location>
        <position position="49"/>
    </location>
</feature>
<dbReference type="Proteomes" id="UP000254841">
    <property type="component" value="Unassembled WGS sequence"/>
</dbReference>